<dbReference type="PANTHER" id="PTHR43278">
    <property type="entry name" value="NAD(P)H-DEPENDENT FMN-CONTAINING OXIDOREDUCTASE YWQN-RELATED"/>
    <property type="match status" value="1"/>
</dbReference>
<evidence type="ECO:0000259" key="3">
    <source>
        <dbReference type="Pfam" id="PF03358"/>
    </source>
</evidence>
<dbReference type="EMBL" id="AP010904">
    <property type="protein sequence ID" value="BAH77440.1"/>
    <property type="molecule type" value="Genomic_DNA"/>
</dbReference>
<dbReference type="InterPro" id="IPR029039">
    <property type="entry name" value="Flavoprotein-like_sf"/>
</dbReference>
<keyword evidence="2" id="KW-0288">FMN</keyword>
<keyword evidence="1" id="KW-0285">Flavoprotein</keyword>
<dbReference type="InterPro" id="IPR051796">
    <property type="entry name" value="ISF_SsuE-like"/>
</dbReference>
<dbReference type="Proteomes" id="UP000009071">
    <property type="component" value="Chromosome"/>
</dbReference>
<dbReference type="InterPro" id="IPR005025">
    <property type="entry name" value="FMN_Rdtase-like_dom"/>
</dbReference>
<protein>
    <submittedName>
        <fullName evidence="4">Flavodoxin-like fold family protein</fullName>
    </submittedName>
</protein>
<dbReference type="AlphaFoldDB" id="C4XND7"/>
<name>C4XND7_SOLM1</name>
<sequence>MKVITILGSPRRKGNSSSIARVFSEKAQSLGAEVFTYHLNTMGFRGCQGCMACKETLEHCVLRDDLTEVLDAIHGADVLVMASPVYYHNVSGQFKTFLDRTFSFLKPNFFGRPDPCRLPPGKKALLIFSQGQGEDAYQYLTEQYAFFMKAYGMEPPRFIRAVGLSESSTAEDRQAFAEEAQALAQEWCEGETGR</sequence>
<accession>C4XND7</accession>
<keyword evidence="5" id="KW-1185">Reference proteome</keyword>
<dbReference type="eggNOG" id="COG0655">
    <property type="taxonomic scope" value="Bacteria"/>
</dbReference>
<dbReference type="HOGENOM" id="CLU_050993_4_2_7"/>
<evidence type="ECO:0000256" key="1">
    <source>
        <dbReference type="ARBA" id="ARBA00022630"/>
    </source>
</evidence>
<organism evidence="4 5">
    <name type="scientific">Solidesulfovibrio magneticus (strain ATCC 700980 / DSM 13731 / RS-1)</name>
    <name type="common">Desulfovibrio magneticus</name>
    <dbReference type="NCBI Taxonomy" id="573370"/>
    <lineage>
        <taxon>Bacteria</taxon>
        <taxon>Pseudomonadati</taxon>
        <taxon>Thermodesulfobacteriota</taxon>
        <taxon>Desulfovibrionia</taxon>
        <taxon>Desulfovibrionales</taxon>
        <taxon>Desulfovibrionaceae</taxon>
        <taxon>Solidesulfovibrio</taxon>
    </lineage>
</organism>
<dbReference type="PANTHER" id="PTHR43278:SF2">
    <property type="entry name" value="IRON-SULFUR FLAVOPROTEIN"/>
    <property type="match status" value="1"/>
</dbReference>
<dbReference type="RefSeq" id="WP_015862580.1">
    <property type="nucleotide sequence ID" value="NC_012796.1"/>
</dbReference>
<dbReference type="Pfam" id="PF03358">
    <property type="entry name" value="FMN_red"/>
    <property type="match status" value="1"/>
</dbReference>
<gene>
    <name evidence="4" type="ordered locus">DMR_39490</name>
</gene>
<dbReference type="KEGG" id="dma:DMR_39490"/>
<dbReference type="SUPFAM" id="SSF52218">
    <property type="entry name" value="Flavoproteins"/>
    <property type="match status" value="1"/>
</dbReference>
<feature type="domain" description="NADPH-dependent FMN reductase-like" evidence="3">
    <location>
        <begin position="1"/>
        <end position="150"/>
    </location>
</feature>
<dbReference type="Gene3D" id="3.40.50.360">
    <property type="match status" value="1"/>
</dbReference>
<proteinExistence type="predicted"/>
<reference evidence="4 5" key="1">
    <citation type="journal article" date="2009" name="Genome Res.">
        <title>Whole genome sequence of Desulfovibrio magneticus strain RS-1 revealed common gene clusters in magnetotactic bacteria.</title>
        <authorList>
            <person name="Nakazawa H."/>
            <person name="Arakaki A."/>
            <person name="Narita-Yamada S."/>
            <person name="Yashiro I."/>
            <person name="Jinno K."/>
            <person name="Aoki N."/>
            <person name="Tsuruyama A."/>
            <person name="Okamura Y."/>
            <person name="Tanikawa S."/>
            <person name="Fujita N."/>
            <person name="Takeyama H."/>
            <person name="Matsunaga T."/>
        </authorList>
    </citation>
    <scope>NUCLEOTIDE SEQUENCE [LARGE SCALE GENOMIC DNA]</scope>
    <source>
        <strain evidence="5">ATCC 700980 / DSM 13731 / RS-1</strain>
    </source>
</reference>
<evidence type="ECO:0000313" key="5">
    <source>
        <dbReference type="Proteomes" id="UP000009071"/>
    </source>
</evidence>
<dbReference type="GO" id="GO:0016491">
    <property type="term" value="F:oxidoreductase activity"/>
    <property type="evidence" value="ECO:0007669"/>
    <property type="project" value="InterPro"/>
</dbReference>
<evidence type="ECO:0000256" key="2">
    <source>
        <dbReference type="ARBA" id="ARBA00022643"/>
    </source>
</evidence>
<dbReference type="STRING" id="573370.DMR_39490"/>
<dbReference type="OrthoDB" id="6398207at2"/>
<evidence type="ECO:0000313" key="4">
    <source>
        <dbReference type="EMBL" id="BAH77440.1"/>
    </source>
</evidence>